<feature type="domain" description="DUF4422" evidence="1">
    <location>
        <begin position="6"/>
        <end position="225"/>
    </location>
</feature>
<protein>
    <submittedName>
        <fullName evidence="2">DUF4422 domain-containing protein</fullName>
    </submittedName>
</protein>
<dbReference type="AlphaFoldDB" id="A0A5M9Z2A1"/>
<comment type="caution">
    <text evidence="2">The sequence shown here is derived from an EMBL/GenBank/DDBJ whole genome shotgun (WGS) entry which is preliminary data.</text>
</comment>
<proteinExistence type="predicted"/>
<dbReference type="InterPro" id="IPR025536">
    <property type="entry name" value="DUF4422"/>
</dbReference>
<reference evidence="2 3" key="1">
    <citation type="submission" date="2019-09" db="EMBL/GenBank/DDBJ databases">
        <title>Comparative analysis of L. crispatus genomes revealed niche specific adaptation to different host and body sites.</title>
        <authorList>
            <person name="Pan M."/>
            <person name="Hidalgo-Cantabrana C."/>
            <person name="Barrangou R."/>
        </authorList>
    </citation>
    <scope>NUCLEOTIDE SEQUENCE [LARGE SCALE GENOMIC DNA]</scope>
    <source>
        <strain evidence="2 3">NCK2488</strain>
    </source>
</reference>
<dbReference type="EMBL" id="VUAV01000052">
    <property type="protein sequence ID" value="KAA8812059.1"/>
    <property type="molecule type" value="Genomic_DNA"/>
</dbReference>
<dbReference type="Pfam" id="PF14393">
    <property type="entry name" value="DUF4422"/>
    <property type="match status" value="1"/>
</dbReference>
<gene>
    <name evidence="2" type="ORF">F1C09_08005</name>
</gene>
<name>A0A5M9Z2A1_9LACO</name>
<accession>A0A5M9Z2A1</accession>
<evidence type="ECO:0000259" key="1">
    <source>
        <dbReference type="Pfam" id="PF14393"/>
    </source>
</evidence>
<evidence type="ECO:0000313" key="2">
    <source>
        <dbReference type="EMBL" id="KAA8812059.1"/>
    </source>
</evidence>
<dbReference type="Proteomes" id="UP000324504">
    <property type="component" value="Unassembled WGS sequence"/>
</dbReference>
<organism evidence="2 3">
    <name type="scientific">Lactobacillus crispatus</name>
    <dbReference type="NCBI Taxonomy" id="47770"/>
    <lineage>
        <taxon>Bacteria</taxon>
        <taxon>Bacillati</taxon>
        <taxon>Bacillota</taxon>
        <taxon>Bacilli</taxon>
        <taxon>Lactobacillales</taxon>
        <taxon>Lactobacillaceae</taxon>
        <taxon>Lactobacillus</taxon>
    </lineage>
</organism>
<sequence length="258" mass="31138">MEKKLKIFVIAHKPYKNKFENVPDIYVTLTVGVENGNKSNTGALKDNTDINISLKNQSYCELTGLYWIWKNYKDDVIGIDHYRRYFIKENNGKRKELINEDDVKKYLKKYDILVPKKYSFLNNKTVGQQFCYSHDPLVWSSIREIIKGKYPEYLNDFDEINYQNYEYLFNMLICRKELFDKYCEWLFSILFLLEPTVDLNRYNDYNKRMFGFAAERLFNIWIKHKKVKIKELPVAFTDKRSVNKRIKNKLKKIYNAIK</sequence>
<evidence type="ECO:0000313" key="3">
    <source>
        <dbReference type="Proteomes" id="UP000324504"/>
    </source>
</evidence>